<evidence type="ECO:0000313" key="2">
    <source>
        <dbReference type="Proteomes" id="UP001521222"/>
    </source>
</evidence>
<organism evidence="1 2">
    <name type="scientific">Nothophoma quercina</name>
    <dbReference type="NCBI Taxonomy" id="749835"/>
    <lineage>
        <taxon>Eukaryota</taxon>
        <taxon>Fungi</taxon>
        <taxon>Dikarya</taxon>
        <taxon>Ascomycota</taxon>
        <taxon>Pezizomycotina</taxon>
        <taxon>Dothideomycetes</taxon>
        <taxon>Pleosporomycetidae</taxon>
        <taxon>Pleosporales</taxon>
        <taxon>Pleosporineae</taxon>
        <taxon>Didymellaceae</taxon>
        <taxon>Nothophoma</taxon>
    </lineage>
</organism>
<accession>A0ABR3QN88</accession>
<dbReference type="Proteomes" id="UP001521222">
    <property type="component" value="Unassembled WGS sequence"/>
</dbReference>
<proteinExistence type="predicted"/>
<name>A0ABR3QN88_9PLEO</name>
<sequence length="227" mass="25660">MGVLLEGHGSIAIWNNAGLCFGVLGTIPTLTMAYVTAPFVHQVFLQIPDHARRSRHNLMNFARTLTNPSTAASTANTKLEFVTLRIFPFRKTTSAFLHELRALPPMKFRLANIEIPKSDEWARRQREKGIWNRMLEVVAEPRYKFFVKEGKMFTQKTGVPGVWEEVAMRIKGQTNRAVKEESAATVGPTGPRGMIRRPVVRGPVVLKRPAKVVEEARVRRQTARSSR</sequence>
<comment type="caution">
    <text evidence="1">The sequence shown here is derived from an EMBL/GenBank/DDBJ whole genome shotgun (WGS) entry which is preliminary data.</text>
</comment>
<evidence type="ECO:0000313" key="1">
    <source>
        <dbReference type="EMBL" id="KAL1593605.1"/>
    </source>
</evidence>
<dbReference type="EMBL" id="JAKIXB020000039">
    <property type="protein sequence ID" value="KAL1593605.1"/>
    <property type="molecule type" value="Genomic_DNA"/>
</dbReference>
<reference evidence="1 2" key="1">
    <citation type="submission" date="2024-02" db="EMBL/GenBank/DDBJ databases">
        <title>De novo assembly and annotation of 12 fungi associated with fruit tree decline syndrome in Ontario, Canada.</title>
        <authorList>
            <person name="Sulman M."/>
            <person name="Ellouze W."/>
            <person name="Ilyukhin E."/>
        </authorList>
    </citation>
    <scope>NUCLEOTIDE SEQUENCE [LARGE SCALE GENOMIC DNA]</scope>
    <source>
        <strain evidence="1 2">M97-236</strain>
    </source>
</reference>
<keyword evidence="2" id="KW-1185">Reference proteome</keyword>
<protein>
    <submittedName>
        <fullName evidence="1">Uncharacterized protein</fullName>
    </submittedName>
</protein>
<gene>
    <name evidence="1" type="ORF">SLS59_009119</name>
</gene>